<feature type="region of interest" description="Disordered" evidence="2">
    <location>
        <begin position="275"/>
        <end position="383"/>
    </location>
</feature>
<keyword evidence="1" id="KW-0175">Coiled coil</keyword>
<dbReference type="PANTHER" id="PTHR12460:SF0">
    <property type="entry name" value="CID DOMAIN-CONTAINING PROTEIN-RELATED"/>
    <property type="match status" value="1"/>
</dbReference>
<keyword evidence="5" id="KW-1185">Reference proteome</keyword>
<feature type="compositionally biased region" description="Polar residues" evidence="2">
    <location>
        <begin position="335"/>
        <end position="348"/>
    </location>
</feature>
<dbReference type="InterPro" id="IPR008942">
    <property type="entry name" value="ENTH_VHS"/>
</dbReference>
<gene>
    <name evidence="4" type="ORF">QBC46DRAFT_341152</name>
</gene>
<organism evidence="4 5">
    <name type="scientific">Diplogelasinospora grovesii</name>
    <dbReference type="NCBI Taxonomy" id="303347"/>
    <lineage>
        <taxon>Eukaryota</taxon>
        <taxon>Fungi</taxon>
        <taxon>Dikarya</taxon>
        <taxon>Ascomycota</taxon>
        <taxon>Pezizomycotina</taxon>
        <taxon>Sordariomycetes</taxon>
        <taxon>Sordariomycetidae</taxon>
        <taxon>Sordariales</taxon>
        <taxon>Diplogelasinosporaceae</taxon>
        <taxon>Diplogelasinospora</taxon>
    </lineage>
</organism>
<feature type="coiled-coil region" evidence="1">
    <location>
        <begin position="227"/>
        <end position="265"/>
    </location>
</feature>
<dbReference type="Proteomes" id="UP001303473">
    <property type="component" value="Unassembled WGS sequence"/>
</dbReference>
<dbReference type="PROSITE" id="PS51391">
    <property type="entry name" value="CID"/>
    <property type="match status" value="1"/>
</dbReference>
<feature type="region of interest" description="Disordered" evidence="2">
    <location>
        <begin position="409"/>
        <end position="432"/>
    </location>
</feature>
<dbReference type="SUPFAM" id="SSF48464">
    <property type="entry name" value="ENTH/VHS domain"/>
    <property type="match status" value="1"/>
</dbReference>
<dbReference type="InterPro" id="IPR006569">
    <property type="entry name" value="CID_dom"/>
</dbReference>
<sequence length="447" mass="48290">MAYTDDAVLAKMSALNESHESIATTAQWIMFHRRHAAQTVHLWLTKLKDLPSPKRLNLIYLANEVTQQSKARAKNDFLQAFSPFIAEAAALAYKGASTDIQNKIKRVVEVWRDRQIFDVDVQLAIETGLHEIDKSRHATKTGGFGGFGSASSPVPPELAPVVPLLQTISKGNQPTAKARNTAMWEYSKAMDPAQVPAAAPVYAARLNGLLKVLASAEVAVSESIKTRRELVAALEKLLTNNQEALRDHEQQLADLHNRQKMIERKKHDVEMSIVGGNADDIPELPKREHSPEDRLQRALSVPEPDPPKVEALTPPSDHGNDDSMYDNMPDYSNAAAPQNGQPQSTEPTPASAPVPAPGIVPVMAGQPQPAQPSTTPVVPQQSAFPSAPGIEMLSAIASQYQAVPVNGALGSNKKRKIGPSDEFPDLGGDDGIDADVAEMLAKDKPAP</sequence>
<dbReference type="SMART" id="SM00582">
    <property type="entry name" value="RPR"/>
    <property type="match status" value="1"/>
</dbReference>
<feature type="compositionally biased region" description="Polar residues" evidence="2">
    <location>
        <begin position="371"/>
        <end position="383"/>
    </location>
</feature>
<evidence type="ECO:0000256" key="2">
    <source>
        <dbReference type="SAM" id="MobiDB-lite"/>
    </source>
</evidence>
<dbReference type="GO" id="GO:0099122">
    <property type="term" value="F:RNA polymerase II C-terminal domain binding"/>
    <property type="evidence" value="ECO:0007669"/>
    <property type="project" value="InterPro"/>
</dbReference>
<dbReference type="EMBL" id="MU853791">
    <property type="protein sequence ID" value="KAK3940794.1"/>
    <property type="molecule type" value="Genomic_DNA"/>
</dbReference>
<name>A0AAN6N7Y2_9PEZI</name>
<accession>A0AAN6N7Y2</accession>
<comment type="caution">
    <text evidence="4">The sequence shown here is derived from an EMBL/GenBank/DDBJ whole genome shotgun (WGS) entry which is preliminary data.</text>
</comment>
<dbReference type="CDD" id="cd17003">
    <property type="entry name" value="CID_Rtt103"/>
    <property type="match status" value="1"/>
</dbReference>
<feature type="compositionally biased region" description="Acidic residues" evidence="2">
    <location>
        <begin position="422"/>
        <end position="432"/>
    </location>
</feature>
<evidence type="ECO:0000313" key="4">
    <source>
        <dbReference type="EMBL" id="KAK3940794.1"/>
    </source>
</evidence>
<reference evidence="5" key="1">
    <citation type="journal article" date="2023" name="Mol. Phylogenet. Evol.">
        <title>Genome-scale phylogeny and comparative genomics of the fungal order Sordariales.</title>
        <authorList>
            <person name="Hensen N."/>
            <person name="Bonometti L."/>
            <person name="Westerberg I."/>
            <person name="Brannstrom I.O."/>
            <person name="Guillou S."/>
            <person name="Cros-Aarteil S."/>
            <person name="Calhoun S."/>
            <person name="Haridas S."/>
            <person name="Kuo A."/>
            <person name="Mondo S."/>
            <person name="Pangilinan J."/>
            <person name="Riley R."/>
            <person name="LaButti K."/>
            <person name="Andreopoulos B."/>
            <person name="Lipzen A."/>
            <person name="Chen C."/>
            <person name="Yan M."/>
            <person name="Daum C."/>
            <person name="Ng V."/>
            <person name="Clum A."/>
            <person name="Steindorff A."/>
            <person name="Ohm R.A."/>
            <person name="Martin F."/>
            <person name="Silar P."/>
            <person name="Natvig D.O."/>
            <person name="Lalanne C."/>
            <person name="Gautier V."/>
            <person name="Ament-Velasquez S.L."/>
            <person name="Kruys A."/>
            <person name="Hutchinson M.I."/>
            <person name="Powell A.J."/>
            <person name="Barry K."/>
            <person name="Miller A.N."/>
            <person name="Grigoriev I.V."/>
            <person name="Debuchy R."/>
            <person name="Gladieux P."/>
            <person name="Hiltunen Thoren M."/>
            <person name="Johannesson H."/>
        </authorList>
    </citation>
    <scope>NUCLEOTIDE SEQUENCE [LARGE SCALE GENOMIC DNA]</scope>
    <source>
        <strain evidence="5">CBS 340.73</strain>
    </source>
</reference>
<feature type="domain" description="CID" evidence="3">
    <location>
        <begin position="1"/>
        <end position="133"/>
    </location>
</feature>
<dbReference type="AlphaFoldDB" id="A0AAN6N7Y2"/>
<evidence type="ECO:0000313" key="5">
    <source>
        <dbReference type="Proteomes" id="UP001303473"/>
    </source>
</evidence>
<dbReference type="GO" id="GO:0031124">
    <property type="term" value="P:mRNA 3'-end processing"/>
    <property type="evidence" value="ECO:0007669"/>
    <property type="project" value="InterPro"/>
</dbReference>
<dbReference type="FunFam" id="1.25.40.90:FF:000030">
    <property type="entry name" value="DUF618 domain protein"/>
    <property type="match status" value="1"/>
</dbReference>
<dbReference type="Gene3D" id="1.25.40.90">
    <property type="match status" value="1"/>
</dbReference>
<evidence type="ECO:0000256" key="1">
    <source>
        <dbReference type="SAM" id="Coils"/>
    </source>
</evidence>
<proteinExistence type="predicted"/>
<feature type="compositionally biased region" description="Basic and acidic residues" evidence="2">
    <location>
        <begin position="283"/>
        <end position="296"/>
    </location>
</feature>
<evidence type="ECO:0000259" key="3">
    <source>
        <dbReference type="PROSITE" id="PS51391"/>
    </source>
</evidence>
<protein>
    <submittedName>
        <fullName evidence="4">RNA polymerase II-binding domain-containing protein</fullName>
    </submittedName>
</protein>
<dbReference type="PANTHER" id="PTHR12460">
    <property type="entry name" value="CYCLIN-DEPENDENT KINASE INHIBITOR-RELATED PROTEIN"/>
    <property type="match status" value="1"/>
</dbReference>
<dbReference type="InterPro" id="IPR047883">
    <property type="entry name" value="Rtt103-like_CID"/>
</dbReference>
<dbReference type="Pfam" id="PF04818">
    <property type="entry name" value="CID"/>
    <property type="match status" value="1"/>
</dbReference>